<evidence type="ECO:0000313" key="5">
    <source>
        <dbReference type="Proteomes" id="UP000478052"/>
    </source>
</evidence>
<dbReference type="PANTHER" id="PTHR45749">
    <property type="match status" value="1"/>
</dbReference>
<dbReference type="InterPro" id="IPR025398">
    <property type="entry name" value="DUF4371"/>
</dbReference>
<dbReference type="GO" id="GO:0005634">
    <property type="term" value="C:nucleus"/>
    <property type="evidence" value="ECO:0007669"/>
    <property type="project" value="UniProtKB-SubCell"/>
</dbReference>
<feature type="non-terminal residue" evidence="4">
    <location>
        <position position="466"/>
    </location>
</feature>
<dbReference type="InterPro" id="IPR009057">
    <property type="entry name" value="Homeodomain-like_sf"/>
</dbReference>
<dbReference type="Pfam" id="PF03184">
    <property type="entry name" value="DDE_1"/>
    <property type="match status" value="1"/>
</dbReference>
<evidence type="ECO:0000259" key="2">
    <source>
        <dbReference type="Pfam" id="PF03184"/>
    </source>
</evidence>
<comment type="caution">
    <text evidence="4">The sequence shown here is derived from an EMBL/GenBank/DDBJ whole genome shotgun (WGS) entry which is preliminary data.</text>
</comment>
<feature type="domain" description="DUF4371" evidence="3">
    <location>
        <begin position="325"/>
        <end position="461"/>
    </location>
</feature>
<dbReference type="Gene3D" id="3.30.420.10">
    <property type="entry name" value="Ribonuclease H-like superfamily/Ribonuclease H"/>
    <property type="match status" value="1"/>
</dbReference>
<evidence type="ECO:0000313" key="4">
    <source>
        <dbReference type="EMBL" id="KAF0746128.1"/>
    </source>
</evidence>
<keyword evidence="5" id="KW-1185">Reference proteome</keyword>
<feature type="domain" description="DDE-1" evidence="2">
    <location>
        <begin position="204"/>
        <end position="286"/>
    </location>
</feature>
<protein>
    <submittedName>
        <fullName evidence="4">Jerky protein-like</fullName>
    </submittedName>
</protein>
<dbReference type="SUPFAM" id="SSF46689">
    <property type="entry name" value="Homeodomain-like"/>
    <property type="match status" value="1"/>
</dbReference>
<evidence type="ECO:0000256" key="1">
    <source>
        <dbReference type="ARBA" id="ARBA00004123"/>
    </source>
</evidence>
<organism evidence="4 5">
    <name type="scientific">Aphis craccivora</name>
    <name type="common">Cowpea aphid</name>
    <dbReference type="NCBI Taxonomy" id="307492"/>
    <lineage>
        <taxon>Eukaryota</taxon>
        <taxon>Metazoa</taxon>
        <taxon>Ecdysozoa</taxon>
        <taxon>Arthropoda</taxon>
        <taxon>Hexapoda</taxon>
        <taxon>Insecta</taxon>
        <taxon>Pterygota</taxon>
        <taxon>Neoptera</taxon>
        <taxon>Paraneoptera</taxon>
        <taxon>Hemiptera</taxon>
        <taxon>Sternorrhyncha</taxon>
        <taxon>Aphidomorpha</taxon>
        <taxon>Aphidoidea</taxon>
        <taxon>Aphididae</taxon>
        <taxon>Aphidini</taxon>
        <taxon>Aphis</taxon>
        <taxon>Aphis</taxon>
    </lineage>
</organism>
<reference evidence="4 5" key="1">
    <citation type="submission" date="2019-08" db="EMBL/GenBank/DDBJ databases">
        <title>Whole genome of Aphis craccivora.</title>
        <authorList>
            <person name="Voronova N.V."/>
            <person name="Shulinski R.S."/>
            <person name="Bandarenka Y.V."/>
            <person name="Zhorov D.G."/>
            <person name="Warner D."/>
        </authorList>
    </citation>
    <scope>NUCLEOTIDE SEQUENCE [LARGE SCALE GENOMIC DNA]</scope>
    <source>
        <strain evidence="4">180601</strain>
        <tissue evidence="4">Whole Body</tissue>
    </source>
</reference>
<dbReference type="AlphaFoldDB" id="A0A6G0XZQ7"/>
<dbReference type="Pfam" id="PF14291">
    <property type="entry name" value="DUF4371"/>
    <property type="match status" value="1"/>
</dbReference>
<comment type="subcellular location">
    <subcellularLocation>
        <location evidence="1">Nucleus</location>
    </subcellularLocation>
</comment>
<name>A0A6G0XZQ7_APHCR</name>
<dbReference type="InterPro" id="IPR036397">
    <property type="entry name" value="RNaseH_sf"/>
</dbReference>
<dbReference type="InterPro" id="IPR004875">
    <property type="entry name" value="DDE_SF_endonuclease_dom"/>
</dbReference>
<gene>
    <name evidence="4" type="ORF">FWK35_00031250</name>
</gene>
<dbReference type="OrthoDB" id="6694480at2759"/>
<accession>A0A6G0XZQ7</accession>
<sequence length="466" mass="53085">MISTYDEETLHRAVLLVKSHQKTERQAAEEFGISKSTIHRKRHDQNVLPVGRPCVLNYDEEQDLVKGLIVASKWGFPLTSHDISLVVKSYFDADGRVETRFKDNIPGPDWIRAFLSRHKNNLTVRLSENVKRARVAVCYDTLEQYFNELEKTLEGVNPELKINYDEINMTADPGRKKVIVRRGVEHAECIKDTSKSSTSVMFSGTAPGVVLPIYVVYKADHLYDSWNLNGPKGTRYNRSKSGWFDTTIFEDWFLSVVIPYLRRFKDQKKVMIGDNLASHVSKRVIEKCQTDGGPASAPLSFDFALDNILFNTISSYHVTEEFYLNKIIIYLKLIDATCYLAKQELPFRGHDEQITSTNRGNYVELINLMGTFDLKLSEHLSTATVFSGLSGDIQNDLIQSISNVLMKRVTLEIKNIDFVSIIMDETTDVVSKSQLSIILRFTTHEGVQERFLGFVDVSQDRSAKCL</sequence>
<evidence type="ECO:0000259" key="3">
    <source>
        <dbReference type="Pfam" id="PF14291"/>
    </source>
</evidence>
<dbReference type="GO" id="GO:0003676">
    <property type="term" value="F:nucleic acid binding"/>
    <property type="evidence" value="ECO:0007669"/>
    <property type="project" value="InterPro"/>
</dbReference>
<dbReference type="EMBL" id="VUJU01007316">
    <property type="protein sequence ID" value="KAF0746128.1"/>
    <property type="molecule type" value="Genomic_DNA"/>
</dbReference>
<dbReference type="PANTHER" id="PTHR45749:SF21">
    <property type="entry name" value="DUF4371 DOMAIN-CONTAINING PROTEIN"/>
    <property type="match status" value="1"/>
</dbReference>
<proteinExistence type="predicted"/>
<dbReference type="Gene3D" id="1.10.10.60">
    <property type="entry name" value="Homeodomain-like"/>
    <property type="match status" value="1"/>
</dbReference>
<dbReference type="Proteomes" id="UP000478052">
    <property type="component" value="Unassembled WGS sequence"/>
</dbReference>